<organism evidence="1 2">
    <name type="scientific">Catharanthus roseus</name>
    <name type="common">Madagascar periwinkle</name>
    <name type="synonym">Vinca rosea</name>
    <dbReference type="NCBI Taxonomy" id="4058"/>
    <lineage>
        <taxon>Eukaryota</taxon>
        <taxon>Viridiplantae</taxon>
        <taxon>Streptophyta</taxon>
        <taxon>Embryophyta</taxon>
        <taxon>Tracheophyta</taxon>
        <taxon>Spermatophyta</taxon>
        <taxon>Magnoliopsida</taxon>
        <taxon>eudicotyledons</taxon>
        <taxon>Gunneridae</taxon>
        <taxon>Pentapetalae</taxon>
        <taxon>asterids</taxon>
        <taxon>lamiids</taxon>
        <taxon>Gentianales</taxon>
        <taxon>Apocynaceae</taxon>
        <taxon>Rauvolfioideae</taxon>
        <taxon>Vinceae</taxon>
        <taxon>Catharanthinae</taxon>
        <taxon>Catharanthus</taxon>
    </lineage>
</organism>
<dbReference type="Proteomes" id="UP001060085">
    <property type="component" value="Linkage Group LG04"/>
</dbReference>
<evidence type="ECO:0000313" key="1">
    <source>
        <dbReference type="EMBL" id="KAI5666369.1"/>
    </source>
</evidence>
<evidence type="ECO:0000313" key="2">
    <source>
        <dbReference type="Proteomes" id="UP001060085"/>
    </source>
</evidence>
<keyword evidence="2" id="KW-1185">Reference proteome</keyword>
<comment type="caution">
    <text evidence="1">The sequence shown here is derived from an EMBL/GenBank/DDBJ whole genome shotgun (WGS) entry which is preliminary data.</text>
</comment>
<gene>
    <name evidence="1" type="ORF">M9H77_16222</name>
</gene>
<proteinExistence type="predicted"/>
<protein>
    <submittedName>
        <fullName evidence="1">Uncharacterized protein</fullName>
    </submittedName>
</protein>
<dbReference type="EMBL" id="CM044704">
    <property type="protein sequence ID" value="KAI5666369.1"/>
    <property type="molecule type" value="Genomic_DNA"/>
</dbReference>
<reference evidence="2" key="1">
    <citation type="journal article" date="2023" name="Nat. Plants">
        <title>Single-cell RNA sequencing provides a high-resolution roadmap for understanding the multicellular compartmentation of specialized metabolism.</title>
        <authorList>
            <person name="Sun S."/>
            <person name="Shen X."/>
            <person name="Li Y."/>
            <person name="Li Y."/>
            <person name="Wang S."/>
            <person name="Li R."/>
            <person name="Zhang H."/>
            <person name="Shen G."/>
            <person name="Guo B."/>
            <person name="Wei J."/>
            <person name="Xu J."/>
            <person name="St-Pierre B."/>
            <person name="Chen S."/>
            <person name="Sun C."/>
        </authorList>
    </citation>
    <scope>NUCLEOTIDE SEQUENCE [LARGE SCALE GENOMIC DNA]</scope>
</reference>
<sequence length="158" mass="18609">MTFLWERLGGKLLEQFQRVDLEKIPGMPTRIASIGRPSAKLCPVKVFDYTKQFFYPETHPDNFFNDAVAFLFTRTIKKSGHTRETDIRLQSYSCLKFFKYLQKLFFPNQHKQDNAQSLYVMHYLPPQHQTPPPLRHICATSFLSTKSHHLFTTSVPRR</sequence>
<name>A0ACC0AZP6_CATRO</name>
<accession>A0ACC0AZP6</accession>